<accession>A0AAX0RSF2</accession>
<dbReference type="PANTHER" id="PTHR36115:SF9">
    <property type="entry name" value="LMO1584 PROTEIN"/>
    <property type="match status" value="1"/>
</dbReference>
<dbReference type="InterPro" id="IPR051791">
    <property type="entry name" value="Pra-immunoreactive"/>
</dbReference>
<gene>
    <name evidence="9" type="ORF">CN689_10180</name>
    <name evidence="8" type="ORF">DTO10_05200</name>
</gene>
<feature type="transmembrane region" description="Helical" evidence="6">
    <location>
        <begin position="84"/>
        <end position="105"/>
    </location>
</feature>
<evidence type="ECO:0000256" key="3">
    <source>
        <dbReference type="ARBA" id="ARBA00022692"/>
    </source>
</evidence>
<dbReference type="EMBL" id="CP030926">
    <property type="protein sequence ID" value="AXN37876.1"/>
    <property type="molecule type" value="Genomic_DNA"/>
</dbReference>
<dbReference type="EMBL" id="NUEQ01000014">
    <property type="protein sequence ID" value="PEJ34486.1"/>
    <property type="molecule type" value="Genomic_DNA"/>
</dbReference>
<dbReference type="Proteomes" id="UP000220106">
    <property type="component" value="Unassembled WGS sequence"/>
</dbReference>
<keyword evidence="11" id="KW-1185">Reference proteome</keyword>
<protein>
    <submittedName>
        <fullName evidence="8">RDD family protein</fullName>
    </submittedName>
</protein>
<evidence type="ECO:0000256" key="1">
    <source>
        <dbReference type="ARBA" id="ARBA00004651"/>
    </source>
</evidence>
<evidence type="ECO:0000259" key="7">
    <source>
        <dbReference type="Pfam" id="PF06271"/>
    </source>
</evidence>
<feature type="transmembrane region" description="Helical" evidence="6">
    <location>
        <begin position="43"/>
        <end position="64"/>
    </location>
</feature>
<dbReference type="Pfam" id="PF06271">
    <property type="entry name" value="RDD"/>
    <property type="match status" value="1"/>
</dbReference>
<reference evidence="8 11" key="2">
    <citation type="submission" date="2018-07" db="EMBL/GenBank/DDBJ databases">
        <title>The molecular basis for the intramolecular migration of carboxyl group in the catabolism of para-hydroxybenzoate via gentisate.</title>
        <authorList>
            <person name="Zhao H."/>
            <person name="Xu Y."/>
            <person name="Lin S."/>
            <person name="Spain J.C."/>
            <person name="Zhou N.-Y."/>
        </authorList>
    </citation>
    <scope>NUCLEOTIDE SEQUENCE [LARGE SCALE GENOMIC DNA]</scope>
    <source>
        <strain evidence="8 11">PHB-7a</strain>
    </source>
</reference>
<dbReference type="RefSeq" id="WP_098175779.1">
    <property type="nucleotide sequence ID" value="NZ_CP030926.1"/>
</dbReference>
<dbReference type="PANTHER" id="PTHR36115">
    <property type="entry name" value="PROLINE-RICH ANTIGEN HOMOLOG-RELATED"/>
    <property type="match status" value="1"/>
</dbReference>
<evidence type="ECO:0000256" key="6">
    <source>
        <dbReference type="SAM" id="Phobius"/>
    </source>
</evidence>
<keyword evidence="4 6" id="KW-1133">Transmembrane helix</keyword>
<evidence type="ECO:0000256" key="2">
    <source>
        <dbReference type="ARBA" id="ARBA00022475"/>
    </source>
</evidence>
<dbReference type="AlphaFoldDB" id="A0AAX0RSF2"/>
<dbReference type="InterPro" id="IPR010432">
    <property type="entry name" value="RDD"/>
</dbReference>
<dbReference type="GO" id="GO:0005886">
    <property type="term" value="C:plasma membrane"/>
    <property type="evidence" value="ECO:0007669"/>
    <property type="project" value="UniProtKB-SubCell"/>
</dbReference>
<proteinExistence type="predicted"/>
<keyword evidence="3 6" id="KW-0812">Transmembrane</keyword>
<evidence type="ECO:0000313" key="8">
    <source>
        <dbReference type="EMBL" id="AXN37876.1"/>
    </source>
</evidence>
<evidence type="ECO:0000313" key="10">
    <source>
        <dbReference type="Proteomes" id="UP000220106"/>
    </source>
</evidence>
<name>A0AAX0RSF2_9BACI</name>
<dbReference type="Proteomes" id="UP000260457">
    <property type="component" value="Chromosome"/>
</dbReference>
<evidence type="ECO:0000256" key="5">
    <source>
        <dbReference type="ARBA" id="ARBA00023136"/>
    </source>
</evidence>
<evidence type="ECO:0000313" key="9">
    <source>
        <dbReference type="EMBL" id="PEJ34486.1"/>
    </source>
</evidence>
<sequence length="180" mass="20765">MTERNENKEQIDSSNLNTKQEEEIVQQELLPAQAIVDDGEVKVVYFAGFWLRFWAYLADLLIIGSLNRILIHPIFKFYNGTDDLWFSAEAFLTGLVFFIYFVLMTKYLNQTLGKMIFGLKVVALKEETESISWGTILFRELIGRYISKVTWVGYVLAGLLPKKQALHDVFADTSVVLVRR</sequence>
<evidence type="ECO:0000313" key="11">
    <source>
        <dbReference type="Proteomes" id="UP000260457"/>
    </source>
</evidence>
<reference evidence="9 10" key="1">
    <citation type="submission" date="2017-09" db="EMBL/GenBank/DDBJ databases">
        <title>Large-scale bioinformatics analysis of Bacillus genomes uncovers conserved roles of natural products in bacterial physiology.</title>
        <authorList>
            <consortium name="Agbiome Team Llc"/>
            <person name="Bleich R.M."/>
            <person name="Kirk G.J."/>
            <person name="Santa Maria K.C."/>
            <person name="Allen S.E."/>
            <person name="Farag S."/>
            <person name="Shank E.A."/>
            <person name="Bowers A."/>
        </authorList>
    </citation>
    <scope>NUCLEOTIDE SEQUENCE [LARGE SCALE GENOMIC DNA]</scope>
    <source>
        <strain evidence="9 10">AFS003229</strain>
    </source>
</reference>
<feature type="domain" description="RDD" evidence="7">
    <location>
        <begin position="47"/>
        <end position="171"/>
    </location>
</feature>
<keyword evidence="5 6" id="KW-0472">Membrane</keyword>
<keyword evidence="2" id="KW-1003">Cell membrane</keyword>
<evidence type="ECO:0000256" key="4">
    <source>
        <dbReference type="ARBA" id="ARBA00022989"/>
    </source>
</evidence>
<organism evidence="9 10">
    <name type="scientific">Peribacillus butanolivorans</name>
    <dbReference type="NCBI Taxonomy" id="421767"/>
    <lineage>
        <taxon>Bacteria</taxon>
        <taxon>Bacillati</taxon>
        <taxon>Bacillota</taxon>
        <taxon>Bacilli</taxon>
        <taxon>Bacillales</taxon>
        <taxon>Bacillaceae</taxon>
        <taxon>Peribacillus</taxon>
    </lineage>
</organism>
<comment type="subcellular location">
    <subcellularLocation>
        <location evidence="1">Cell membrane</location>
        <topology evidence="1">Multi-pass membrane protein</topology>
    </subcellularLocation>
</comment>
<dbReference type="KEGG" id="pbut:DTO10_05200"/>